<reference evidence="2 3" key="1">
    <citation type="journal article" date="2021" name="Nat. Commun.">
        <title>Genetic determinants of endophytism in the Arabidopsis root mycobiome.</title>
        <authorList>
            <person name="Mesny F."/>
            <person name="Miyauchi S."/>
            <person name="Thiergart T."/>
            <person name="Pickel B."/>
            <person name="Atanasova L."/>
            <person name="Karlsson M."/>
            <person name="Huettel B."/>
            <person name="Barry K.W."/>
            <person name="Haridas S."/>
            <person name="Chen C."/>
            <person name="Bauer D."/>
            <person name="Andreopoulos W."/>
            <person name="Pangilinan J."/>
            <person name="LaButti K."/>
            <person name="Riley R."/>
            <person name="Lipzen A."/>
            <person name="Clum A."/>
            <person name="Drula E."/>
            <person name="Henrissat B."/>
            <person name="Kohler A."/>
            <person name="Grigoriev I.V."/>
            <person name="Martin F.M."/>
            <person name="Hacquard S."/>
        </authorList>
    </citation>
    <scope>NUCLEOTIDE SEQUENCE [LARGE SCALE GENOMIC DNA]</scope>
    <source>
        <strain evidence="2 3">MPI-SDFR-AT-0080</strain>
    </source>
</reference>
<evidence type="ECO:0000256" key="1">
    <source>
        <dbReference type="SAM" id="SignalP"/>
    </source>
</evidence>
<keyword evidence="3" id="KW-1185">Reference proteome</keyword>
<dbReference type="EMBL" id="JAGTJR010000014">
    <property type="protein sequence ID" value="KAH7049239.1"/>
    <property type="molecule type" value="Genomic_DNA"/>
</dbReference>
<evidence type="ECO:0000313" key="2">
    <source>
        <dbReference type="EMBL" id="KAH7049239.1"/>
    </source>
</evidence>
<name>A0ABQ8G9J0_9PEZI</name>
<feature type="signal peptide" evidence="1">
    <location>
        <begin position="1"/>
        <end position="16"/>
    </location>
</feature>
<evidence type="ECO:0000313" key="3">
    <source>
        <dbReference type="Proteomes" id="UP000774617"/>
    </source>
</evidence>
<keyword evidence="1" id="KW-0732">Signal</keyword>
<organism evidence="2 3">
    <name type="scientific">Macrophomina phaseolina</name>
    <dbReference type="NCBI Taxonomy" id="35725"/>
    <lineage>
        <taxon>Eukaryota</taxon>
        <taxon>Fungi</taxon>
        <taxon>Dikarya</taxon>
        <taxon>Ascomycota</taxon>
        <taxon>Pezizomycotina</taxon>
        <taxon>Dothideomycetes</taxon>
        <taxon>Dothideomycetes incertae sedis</taxon>
        <taxon>Botryosphaeriales</taxon>
        <taxon>Botryosphaeriaceae</taxon>
        <taxon>Macrophomina</taxon>
    </lineage>
</organism>
<protein>
    <submittedName>
        <fullName evidence="2">Uncharacterized protein</fullName>
    </submittedName>
</protein>
<feature type="chain" id="PRO_5047009309" evidence="1">
    <location>
        <begin position="17"/>
        <end position="143"/>
    </location>
</feature>
<accession>A0ABQ8G9J0</accession>
<proteinExistence type="predicted"/>
<comment type="caution">
    <text evidence="2">The sequence shown here is derived from an EMBL/GenBank/DDBJ whole genome shotgun (WGS) entry which is preliminary data.</text>
</comment>
<gene>
    <name evidence="2" type="ORF">B0J12DRAFT_99030</name>
</gene>
<sequence>MAVFFARILLLLRTTCFMIPQPSPIVLLFANGREYASNGLVLDAKIEDFVQRPCQEGTVRIDSDLGGFASCLTRMDARICRSRREEMIRRIAARLDVAAERFPRRSLLFVVPGSVLSVDCTSIRSLPVDVALFTRLALLLFRS</sequence>
<dbReference type="Proteomes" id="UP000774617">
    <property type="component" value="Unassembled WGS sequence"/>
</dbReference>